<dbReference type="CDD" id="cd06260">
    <property type="entry name" value="DUF820-like"/>
    <property type="match status" value="1"/>
</dbReference>
<proteinExistence type="predicted"/>
<evidence type="ECO:0000313" key="4">
    <source>
        <dbReference type="Proteomes" id="UP000028058"/>
    </source>
</evidence>
<dbReference type="Gene3D" id="3.90.1570.10">
    <property type="entry name" value="tt1808, chain A"/>
    <property type="match status" value="1"/>
</dbReference>
<dbReference type="Pfam" id="PF05685">
    <property type="entry name" value="Uma2"/>
    <property type="match status" value="1"/>
</dbReference>
<dbReference type="PANTHER" id="PTHR35400:SF3">
    <property type="entry name" value="SLL1072 PROTEIN"/>
    <property type="match status" value="1"/>
</dbReference>
<dbReference type="Proteomes" id="UP000028058">
    <property type="component" value="Unassembled WGS sequence"/>
</dbReference>
<reference evidence="3 4" key="1">
    <citation type="journal article" date="2014" name="Genome Announc.">
        <title>Draft Genome Sequence of Streptomyces fradiae ATCC 19609, a Strain Highly Sensitive to Antibiotics.</title>
        <authorList>
            <person name="Bekker O.B."/>
            <person name="Klimina K.M."/>
            <person name="Vatlin A.A."/>
            <person name="Zakharevich N.V."/>
            <person name="Kasianov A.S."/>
            <person name="Danilenko V.N."/>
        </authorList>
    </citation>
    <scope>NUCLEOTIDE SEQUENCE [LARGE SCALE GENOMIC DNA]</scope>
    <source>
        <strain evidence="3 4">ATCC 19609</strain>
    </source>
</reference>
<dbReference type="OrthoDB" id="5524117at2"/>
<evidence type="ECO:0000259" key="2">
    <source>
        <dbReference type="Pfam" id="PF05685"/>
    </source>
</evidence>
<keyword evidence="3" id="KW-0378">Hydrolase</keyword>
<name>A0A420V1P4_9ACTN</name>
<dbReference type="RefSeq" id="WP_043470945.1">
    <property type="nucleotide sequence ID" value="NZ_CP134822.1"/>
</dbReference>
<organism evidence="3 4">
    <name type="scientific">Streptomyces xinghaiensis</name>
    <dbReference type="NCBI Taxonomy" id="1038928"/>
    <lineage>
        <taxon>Bacteria</taxon>
        <taxon>Bacillati</taxon>
        <taxon>Actinomycetota</taxon>
        <taxon>Actinomycetes</taxon>
        <taxon>Kitasatosporales</taxon>
        <taxon>Streptomycetaceae</taxon>
        <taxon>Streptomyces</taxon>
    </lineage>
</organism>
<evidence type="ECO:0000256" key="1">
    <source>
        <dbReference type="SAM" id="MobiDB-lite"/>
    </source>
</evidence>
<dbReference type="SUPFAM" id="SSF52980">
    <property type="entry name" value="Restriction endonuclease-like"/>
    <property type="match status" value="1"/>
</dbReference>
<dbReference type="GO" id="GO:0004519">
    <property type="term" value="F:endonuclease activity"/>
    <property type="evidence" value="ECO:0007669"/>
    <property type="project" value="UniProtKB-KW"/>
</dbReference>
<keyword evidence="4" id="KW-1185">Reference proteome</keyword>
<evidence type="ECO:0000313" key="3">
    <source>
        <dbReference type="EMBL" id="RKM94546.1"/>
    </source>
</evidence>
<dbReference type="InterPro" id="IPR011335">
    <property type="entry name" value="Restrct_endonuc-II-like"/>
</dbReference>
<feature type="region of interest" description="Disordered" evidence="1">
    <location>
        <begin position="1"/>
        <end position="36"/>
    </location>
</feature>
<dbReference type="PANTHER" id="PTHR35400">
    <property type="entry name" value="SLR1083 PROTEIN"/>
    <property type="match status" value="1"/>
</dbReference>
<keyword evidence="3" id="KW-0540">Nuclease</keyword>
<accession>A0A420V1P4</accession>
<dbReference type="EMBL" id="JNAD02000008">
    <property type="protein sequence ID" value="RKM94546.1"/>
    <property type="molecule type" value="Genomic_DNA"/>
</dbReference>
<sequence>MEASRPGAEPPWRHTWPKPPPGGYTADDLDRLPGLPPHTELIDGSLVFRSPQTVFHTRTLRLLEHSLLRAAPEDMEVLREMTIVLDDRQRPEPDVMVARADADTGLDQTAYRSHDVLLAVEVVSEDSRARDRETKPLKYAKAGIPHFWRVESDNGRPVVYVYERDPATGAYVATGIHHNRLKLSVPFTIDIDLTGTARP</sequence>
<protein>
    <submittedName>
        <fullName evidence="3">Uma2 family endonuclease</fullName>
    </submittedName>
</protein>
<feature type="domain" description="Putative restriction endonuclease" evidence="2">
    <location>
        <begin position="27"/>
        <end position="185"/>
    </location>
</feature>
<dbReference type="InterPro" id="IPR012296">
    <property type="entry name" value="Nuclease_put_TT1808"/>
</dbReference>
<gene>
    <name evidence="3" type="ORF">SFRA_017570</name>
</gene>
<keyword evidence="3" id="KW-0255">Endonuclease</keyword>
<dbReference type="InterPro" id="IPR008538">
    <property type="entry name" value="Uma2"/>
</dbReference>
<comment type="caution">
    <text evidence="3">The sequence shown here is derived from an EMBL/GenBank/DDBJ whole genome shotgun (WGS) entry which is preliminary data.</text>
</comment>
<dbReference type="AlphaFoldDB" id="A0A420V1P4"/>